<accession>A0ABX0SRF6</accession>
<evidence type="ECO:0000313" key="3">
    <source>
        <dbReference type="Proteomes" id="UP000754495"/>
    </source>
</evidence>
<gene>
    <name evidence="2" type="ORF">FHX46_000461</name>
</gene>
<dbReference type="GO" id="GO:0008806">
    <property type="term" value="F:carboxymethylenebutenolidase activity"/>
    <property type="evidence" value="ECO:0007669"/>
    <property type="project" value="UniProtKB-EC"/>
</dbReference>
<sequence>MEIPVPDGTIRGHLATPGRLVAGEPPWPGVVVVHDVVGLSRDARNITDRFAAAGFVALAPDLYSRGGFVRCVRSVFRELTAGRGRAFDDLAAARSVLAARPDCTGRVGVAGFCMGGGFALVAASRGFAASAPYYGPLPNDLSALDGACPVVASYGGKDRWLKGAAAKLDEELSARGVPHDVVEYPEAGHSFANQFPGPVDVLLKIAGMSYDRDASEDAWRRVLAFFAEHLR</sequence>
<evidence type="ECO:0000313" key="2">
    <source>
        <dbReference type="EMBL" id="NIH77931.1"/>
    </source>
</evidence>
<dbReference type="InterPro" id="IPR029058">
    <property type="entry name" value="AB_hydrolase_fold"/>
</dbReference>
<organism evidence="2 3">
    <name type="scientific">Amycolatopsis viridis</name>
    <dbReference type="NCBI Taxonomy" id="185678"/>
    <lineage>
        <taxon>Bacteria</taxon>
        <taxon>Bacillati</taxon>
        <taxon>Actinomycetota</taxon>
        <taxon>Actinomycetes</taxon>
        <taxon>Pseudonocardiales</taxon>
        <taxon>Pseudonocardiaceae</taxon>
        <taxon>Amycolatopsis</taxon>
    </lineage>
</organism>
<dbReference type="SUPFAM" id="SSF53474">
    <property type="entry name" value="alpha/beta-Hydrolases"/>
    <property type="match status" value="1"/>
</dbReference>
<keyword evidence="3" id="KW-1185">Reference proteome</keyword>
<dbReference type="Pfam" id="PF01738">
    <property type="entry name" value="DLH"/>
    <property type="match status" value="1"/>
</dbReference>
<name>A0ABX0SRF6_9PSEU</name>
<dbReference type="RefSeq" id="WP_167110204.1">
    <property type="nucleotide sequence ID" value="NZ_JAANOU010000001.1"/>
</dbReference>
<protein>
    <submittedName>
        <fullName evidence="2">Carboxymethylenebutenolidase</fullName>
        <ecNumber evidence="2">3.1.1.45</ecNumber>
    </submittedName>
</protein>
<dbReference type="Gene3D" id="3.40.50.1820">
    <property type="entry name" value="alpha/beta hydrolase"/>
    <property type="match status" value="1"/>
</dbReference>
<dbReference type="EC" id="3.1.1.45" evidence="2"/>
<dbReference type="PANTHER" id="PTHR46623:SF6">
    <property type="entry name" value="ALPHA_BETA-HYDROLASES SUPERFAMILY PROTEIN"/>
    <property type="match status" value="1"/>
</dbReference>
<dbReference type="PANTHER" id="PTHR46623">
    <property type="entry name" value="CARBOXYMETHYLENEBUTENOLIDASE-RELATED"/>
    <property type="match status" value="1"/>
</dbReference>
<dbReference type="InterPro" id="IPR002925">
    <property type="entry name" value="Dienelactn_hydro"/>
</dbReference>
<dbReference type="InterPro" id="IPR051049">
    <property type="entry name" value="Dienelactone_hydrolase-like"/>
</dbReference>
<reference evidence="2 3" key="1">
    <citation type="submission" date="2020-03" db="EMBL/GenBank/DDBJ databases">
        <title>Sequencing the genomes of 1000 actinobacteria strains.</title>
        <authorList>
            <person name="Klenk H.-P."/>
        </authorList>
    </citation>
    <scope>NUCLEOTIDE SEQUENCE [LARGE SCALE GENOMIC DNA]</scope>
    <source>
        <strain evidence="2 3">DSM 45668</strain>
    </source>
</reference>
<comment type="caution">
    <text evidence="2">The sequence shown here is derived from an EMBL/GenBank/DDBJ whole genome shotgun (WGS) entry which is preliminary data.</text>
</comment>
<dbReference type="EMBL" id="JAANOU010000001">
    <property type="protein sequence ID" value="NIH77931.1"/>
    <property type="molecule type" value="Genomic_DNA"/>
</dbReference>
<feature type="domain" description="Dienelactone hydrolase" evidence="1">
    <location>
        <begin position="24"/>
        <end position="229"/>
    </location>
</feature>
<dbReference type="Proteomes" id="UP000754495">
    <property type="component" value="Unassembled WGS sequence"/>
</dbReference>
<proteinExistence type="predicted"/>
<evidence type="ECO:0000259" key="1">
    <source>
        <dbReference type="Pfam" id="PF01738"/>
    </source>
</evidence>
<keyword evidence="2" id="KW-0378">Hydrolase</keyword>